<comment type="caution">
    <text evidence="2">The sequence shown here is derived from an EMBL/GenBank/DDBJ whole genome shotgun (WGS) entry which is preliminary data.</text>
</comment>
<dbReference type="Proteomes" id="UP000288168">
    <property type="component" value="Unassembled WGS sequence"/>
</dbReference>
<feature type="transmembrane region" description="Helical" evidence="1">
    <location>
        <begin position="70"/>
        <end position="93"/>
    </location>
</feature>
<keyword evidence="3" id="KW-1185">Reference proteome</keyword>
<protein>
    <submittedName>
        <fullName evidence="2">Uncharacterized protein</fullName>
    </submittedName>
</protein>
<gene>
    <name evidence="2" type="ORF">CEP54_000076</name>
</gene>
<name>A0A428R810_9HYPO</name>
<proteinExistence type="predicted"/>
<keyword evidence="1" id="KW-1133">Transmembrane helix</keyword>
<reference evidence="2 3" key="1">
    <citation type="submission" date="2017-06" db="EMBL/GenBank/DDBJ databases">
        <title>Comparative genomic analysis of Ambrosia Fusariam Clade fungi.</title>
        <authorList>
            <person name="Stajich J.E."/>
            <person name="Carrillo J."/>
            <person name="Kijimoto T."/>
            <person name="Eskalen A."/>
            <person name="O'Donnell K."/>
            <person name="Kasson M."/>
        </authorList>
    </citation>
    <scope>NUCLEOTIDE SEQUENCE [LARGE SCALE GENOMIC DNA]</scope>
    <source>
        <strain evidence="2 3">NRRL62584</strain>
    </source>
</reference>
<dbReference type="EMBL" id="NKCI01000001">
    <property type="protein sequence ID" value="RSL73643.1"/>
    <property type="molecule type" value="Genomic_DNA"/>
</dbReference>
<accession>A0A428R810</accession>
<keyword evidence="1" id="KW-0472">Membrane</keyword>
<evidence type="ECO:0000256" key="1">
    <source>
        <dbReference type="SAM" id="Phobius"/>
    </source>
</evidence>
<dbReference type="AlphaFoldDB" id="A0A428R810"/>
<organism evidence="2 3">
    <name type="scientific">Fusarium duplospermum</name>
    <dbReference type="NCBI Taxonomy" id="1325734"/>
    <lineage>
        <taxon>Eukaryota</taxon>
        <taxon>Fungi</taxon>
        <taxon>Dikarya</taxon>
        <taxon>Ascomycota</taxon>
        <taxon>Pezizomycotina</taxon>
        <taxon>Sordariomycetes</taxon>
        <taxon>Hypocreomycetidae</taxon>
        <taxon>Hypocreales</taxon>
        <taxon>Nectriaceae</taxon>
        <taxon>Fusarium</taxon>
        <taxon>Fusarium solani species complex</taxon>
    </lineage>
</organism>
<evidence type="ECO:0000313" key="3">
    <source>
        <dbReference type="Proteomes" id="UP000288168"/>
    </source>
</evidence>
<sequence length="211" mass="23803">MARLMLINFQTANTTREVPDMVRILDQTTTSRVPARLVSEIQMHIIEVGLGFDPTQYPTSKTHASVFVRWVWVSYHTLAFPWILLLDGFFLLLHTIKNMMNPSPNSCAYYYCPLGWFDDIHRLRSPSHSSTFIALSDPSHWSQLLDPFTSNDVTGHASNISAAVSKSNYDGLLSSCPNSNHRTKTHRPMQGDLAFRSPLPILLSHSSVSKT</sequence>
<keyword evidence="1" id="KW-0812">Transmembrane</keyword>
<evidence type="ECO:0000313" key="2">
    <source>
        <dbReference type="EMBL" id="RSL73643.1"/>
    </source>
</evidence>